<comment type="caution">
    <text evidence="13">The sequence shown here is derived from an EMBL/GenBank/DDBJ whole genome shotgun (WGS) entry which is preliminary data.</text>
</comment>
<evidence type="ECO:0000259" key="12">
    <source>
        <dbReference type="Pfam" id="PF00712"/>
    </source>
</evidence>
<dbReference type="EMBL" id="BAABDH010000041">
    <property type="protein sequence ID" value="GAA3940692.1"/>
    <property type="molecule type" value="Genomic_DNA"/>
</dbReference>
<evidence type="ECO:0000313" key="13">
    <source>
        <dbReference type="EMBL" id="GAA3940692.1"/>
    </source>
</evidence>
<dbReference type="Gene3D" id="3.10.150.10">
    <property type="entry name" value="DNA Polymerase III, subunit A, domain 2"/>
    <property type="match status" value="1"/>
</dbReference>
<dbReference type="SMART" id="SM00480">
    <property type="entry name" value="POL3Bc"/>
    <property type="match status" value="1"/>
</dbReference>
<accession>A0ABP7N9J5</accession>
<dbReference type="InterPro" id="IPR001001">
    <property type="entry name" value="DNA_polIII_beta"/>
</dbReference>
<sequence>MQFAVSPKLFRATLQLVQQSAMPDDAIIPAACGVLVESEGGALRLTSTNLTTSLSTTVPLSGSTGTMSTLVDAKLLIQLLGTLPAKQDAHFRFDYPDLLTCASGTAQYRQSVNQSTDFPRPKPVQAFGNRATLPVLHLAKALRTALPFVLSKNNTAYASYSAVLLRLAGSVATLQATSGFSAASTQLRFIETSGPAKLLLPLQSVRLLLAQLELAAAGEVVVNWNENNAEFSFGHPLVRLSTQLVDDTMPDIDNLFIEDERRTTITISRPALQLTLLRLKPYTKTKGRLSFSPDTVTVEAGHPEWGYEGTEWLPAVVPAGAALLPLNFNLPYLLKMVEVLDTPEVALSVAHVQGGMLRVLPGLEASEPLLFNTSLALSTLPEEEVVVPTEEQEAV</sequence>
<keyword evidence="9" id="KW-0238">DNA-binding</keyword>
<dbReference type="SUPFAM" id="SSF55979">
    <property type="entry name" value="DNA clamp"/>
    <property type="match status" value="1"/>
</dbReference>
<reference evidence="14" key="1">
    <citation type="journal article" date="2019" name="Int. J. Syst. Evol. Microbiol.">
        <title>The Global Catalogue of Microorganisms (GCM) 10K type strain sequencing project: providing services to taxonomists for standard genome sequencing and annotation.</title>
        <authorList>
            <consortium name="The Broad Institute Genomics Platform"/>
            <consortium name="The Broad Institute Genome Sequencing Center for Infectious Disease"/>
            <person name="Wu L."/>
            <person name="Ma J."/>
        </authorList>
    </citation>
    <scope>NUCLEOTIDE SEQUENCE [LARGE SCALE GENOMIC DNA]</scope>
    <source>
        <strain evidence="14">JCM 17214</strain>
    </source>
</reference>
<evidence type="ECO:0000256" key="3">
    <source>
        <dbReference type="ARBA" id="ARBA00021035"/>
    </source>
</evidence>
<keyword evidence="6" id="KW-0548">Nucleotidyltransferase</keyword>
<name>A0ABP7N9J5_9BACT</name>
<evidence type="ECO:0000256" key="10">
    <source>
        <dbReference type="ARBA" id="ARBA00030988"/>
    </source>
</evidence>
<dbReference type="Proteomes" id="UP001499909">
    <property type="component" value="Unassembled WGS sequence"/>
</dbReference>
<evidence type="ECO:0000256" key="11">
    <source>
        <dbReference type="ARBA" id="ARBA00033276"/>
    </source>
</evidence>
<dbReference type="Pfam" id="PF00712">
    <property type="entry name" value="DNA_pol3_beta"/>
    <property type="match status" value="1"/>
</dbReference>
<proteinExistence type="inferred from homology"/>
<evidence type="ECO:0000256" key="1">
    <source>
        <dbReference type="ARBA" id="ARBA00004496"/>
    </source>
</evidence>
<keyword evidence="4" id="KW-0963">Cytoplasm</keyword>
<keyword evidence="5" id="KW-0808">Transferase</keyword>
<gene>
    <name evidence="13" type="ORF">GCM10022406_25840</name>
</gene>
<keyword evidence="8" id="KW-0239">DNA-directed DNA polymerase</keyword>
<dbReference type="Gene3D" id="3.70.10.10">
    <property type="match status" value="1"/>
</dbReference>
<evidence type="ECO:0000256" key="5">
    <source>
        <dbReference type="ARBA" id="ARBA00022679"/>
    </source>
</evidence>
<evidence type="ECO:0000256" key="8">
    <source>
        <dbReference type="ARBA" id="ARBA00022932"/>
    </source>
</evidence>
<dbReference type="PANTHER" id="PTHR30478">
    <property type="entry name" value="DNA POLYMERASE III SUBUNIT BETA"/>
    <property type="match status" value="1"/>
</dbReference>
<feature type="domain" description="DNA polymerase III beta sliding clamp N-terminal" evidence="12">
    <location>
        <begin position="1"/>
        <end position="119"/>
    </location>
</feature>
<organism evidence="13 14">
    <name type="scientific">Hymenobacter algoricola</name>
    <dbReference type="NCBI Taxonomy" id="486267"/>
    <lineage>
        <taxon>Bacteria</taxon>
        <taxon>Pseudomonadati</taxon>
        <taxon>Bacteroidota</taxon>
        <taxon>Cytophagia</taxon>
        <taxon>Cytophagales</taxon>
        <taxon>Hymenobacteraceae</taxon>
        <taxon>Hymenobacter</taxon>
    </lineage>
</organism>
<dbReference type="InterPro" id="IPR022634">
    <property type="entry name" value="DNA_polIII_beta_N"/>
</dbReference>
<comment type="similarity">
    <text evidence="2">Belongs to the beta sliding clamp family.</text>
</comment>
<dbReference type="PANTHER" id="PTHR30478:SF0">
    <property type="entry name" value="BETA SLIDING CLAMP"/>
    <property type="match status" value="1"/>
</dbReference>
<evidence type="ECO:0000256" key="4">
    <source>
        <dbReference type="ARBA" id="ARBA00022490"/>
    </source>
</evidence>
<evidence type="ECO:0000256" key="9">
    <source>
        <dbReference type="ARBA" id="ARBA00023125"/>
    </source>
</evidence>
<keyword evidence="14" id="KW-1185">Reference proteome</keyword>
<protein>
    <recommendedName>
        <fullName evidence="3">Beta sliding clamp</fullName>
    </recommendedName>
    <alternativeName>
        <fullName evidence="11">Beta-clamp processivity factor</fullName>
    </alternativeName>
    <alternativeName>
        <fullName evidence="10">DNA polymerase III beta sliding clamp subunit</fullName>
    </alternativeName>
</protein>
<evidence type="ECO:0000256" key="7">
    <source>
        <dbReference type="ARBA" id="ARBA00022705"/>
    </source>
</evidence>
<dbReference type="RefSeq" id="WP_345114501.1">
    <property type="nucleotide sequence ID" value="NZ_BAABDH010000041.1"/>
</dbReference>
<evidence type="ECO:0000313" key="14">
    <source>
        <dbReference type="Proteomes" id="UP001499909"/>
    </source>
</evidence>
<evidence type="ECO:0000256" key="2">
    <source>
        <dbReference type="ARBA" id="ARBA00010752"/>
    </source>
</evidence>
<dbReference type="InterPro" id="IPR046938">
    <property type="entry name" value="DNA_clamp_sf"/>
</dbReference>
<evidence type="ECO:0000256" key="6">
    <source>
        <dbReference type="ARBA" id="ARBA00022695"/>
    </source>
</evidence>
<comment type="subcellular location">
    <subcellularLocation>
        <location evidence="1">Cytoplasm</location>
    </subcellularLocation>
</comment>
<keyword evidence="7" id="KW-0235">DNA replication</keyword>